<protein>
    <submittedName>
        <fullName evidence="1">Uncharacterized protein</fullName>
    </submittedName>
</protein>
<dbReference type="AlphaFoldDB" id="X1UX53"/>
<proteinExistence type="predicted"/>
<feature type="non-terminal residue" evidence="1">
    <location>
        <position position="92"/>
    </location>
</feature>
<name>X1UX53_9ZZZZ</name>
<reference evidence="1" key="1">
    <citation type="journal article" date="2014" name="Front. Microbiol.">
        <title>High frequency of phylogenetically diverse reductive dehalogenase-homologous genes in deep subseafloor sedimentary metagenomes.</title>
        <authorList>
            <person name="Kawai M."/>
            <person name="Futagami T."/>
            <person name="Toyoda A."/>
            <person name="Takaki Y."/>
            <person name="Nishi S."/>
            <person name="Hori S."/>
            <person name="Arai W."/>
            <person name="Tsubouchi T."/>
            <person name="Morono Y."/>
            <person name="Uchiyama I."/>
            <person name="Ito T."/>
            <person name="Fujiyama A."/>
            <person name="Inagaki F."/>
            <person name="Takami H."/>
        </authorList>
    </citation>
    <scope>NUCLEOTIDE SEQUENCE</scope>
    <source>
        <strain evidence="1">Expedition CK06-06</strain>
    </source>
</reference>
<organism evidence="1">
    <name type="scientific">marine sediment metagenome</name>
    <dbReference type="NCBI Taxonomy" id="412755"/>
    <lineage>
        <taxon>unclassified sequences</taxon>
        <taxon>metagenomes</taxon>
        <taxon>ecological metagenomes</taxon>
    </lineage>
</organism>
<evidence type="ECO:0000313" key="1">
    <source>
        <dbReference type="EMBL" id="GAJ04456.1"/>
    </source>
</evidence>
<accession>X1UX53</accession>
<gene>
    <name evidence="1" type="ORF">S12H4_52006</name>
</gene>
<dbReference type="EMBL" id="BARW01032941">
    <property type="protein sequence ID" value="GAJ04456.1"/>
    <property type="molecule type" value="Genomic_DNA"/>
</dbReference>
<sequence length="92" mass="10385">MHYPTHCTAHLVGITGERLTEVVCHGWGDDSPTLKGNVYNNPFWIPLAYGRMDLDFFIDTVCQDFLLEEPRAGGNCYCEVALNMVLTSQDLF</sequence>
<comment type="caution">
    <text evidence="1">The sequence shown here is derived from an EMBL/GenBank/DDBJ whole genome shotgun (WGS) entry which is preliminary data.</text>
</comment>